<keyword evidence="5" id="KW-0804">Transcription</keyword>
<protein>
    <recommendedName>
        <fullName evidence="12">Transcriptional regulator</fullName>
    </recommendedName>
</protein>
<dbReference type="EMBL" id="NESP01000001">
    <property type="protein sequence ID" value="PUE58275.1"/>
    <property type="molecule type" value="Genomic_DNA"/>
</dbReference>
<dbReference type="PROSITE" id="PS50110">
    <property type="entry name" value="RESPONSE_REGULATORY"/>
    <property type="match status" value="1"/>
</dbReference>
<name>A0A315ENF9_9BURK</name>
<evidence type="ECO:0000313" key="11">
    <source>
        <dbReference type="Proteomes" id="UP000251341"/>
    </source>
</evidence>
<evidence type="ECO:0000256" key="5">
    <source>
        <dbReference type="ARBA" id="ARBA00023163"/>
    </source>
</evidence>
<sequence>MQNVALKILVIEDNDELREATLAFLQNQGHFVRGVPQAEDLNDVTGGFLPDVYVIDLNLPDEDGLSLTRRLRASHPNVGIVITTARTQIGDKVIGYESGADLYLTKPVHPQELMAGVAAVGKRLRTINQQHHHTITLNLSRMQLSGPDGDVDLTTSDALILSALTRAPGQSLERWQVAEIVASGKDTLPSAATIEMRMTRLRKKLASIGAPRPSIKALHKVGYTLCVPVVMQ</sequence>
<feature type="domain" description="Response regulatory" evidence="8">
    <location>
        <begin position="7"/>
        <end position="121"/>
    </location>
</feature>
<dbReference type="Pfam" id="PF00072">
    <property type="entry name" value="Response_reg"/>
    <property type="match status" value="1"/>
</dbReference>
<dbReference type="InterPro" id="IPR001867">
    <property type="entry name" value="OmpR/PhoB-type_DNA-bd"/>
</dbReference>
<feature type="modified residue" description="4-aspartylphosphate" evidence="6">
    <location>
        <position position="56"/>
    </location>
</feature>
<evidence type="ECO:0000256" key="1">
    <source>
        <dbReference type="ARBA" id="ARBA00022553"/>
    </source>
</evidence>
<evidence type="ECO:0000259" key="8">
    <source>
        <dbReference type="PROSITE" id="PS50110"/>
    </source>
</evidence>
<dbReference type="GO" id="GO:0032993">
    <property type="term" value="C:protein-DNA complex"/>
    <property type="evidence" value="ECO:0007669"/>
    <property type="project" value="TreeGrafter"/>
</dbReference>
<dbReference type="InterPro" id="IPR011006">
    <property type="entry name" value="CheY-like_superfamily"/>
</dbReference>
<evidence type="ECO:0000256" key="3">
    <source>
        <dbReference type="ARBA" id="ARBA00023015"/>
    </source>
</evidence>
<comment type="caution">
    <text evidence="10">The sequence shown here is derived from an EMBL/GenBank/DDBJ whole genome shotgun (WGS) entry which is preliminary data.</text>
</comment>
<keyword evidence="11" id="KW-1185">Reference proteome</keyword>
<dbReference type="GO" id="GO:0005829">
    <property type="term" value="C:cytosol"/>
    <property type="evidence" value="ECO:0007669"/>
    <property type="project" value="TreeGrafter"/>
</dbReference>
<dbReference type="GO" id="GO:0006355">
    <property type="term" value="P:regulation of DNA-templated transcription"/>
    <property type="evidence" value="ECO:0007669"/>
    <property type="project" value="InterPro"/>
</dbReference>
<dbReference type="Gene3D" id="1.10.10.10">
    <property type="entry name" value="Winged helix-like DNA-binding domain superfamily/Winged helix DNA-binding domain"/>
    <property type="match status" value="1"/>
</dbReference>
<reference evidence="10 11" key="1">
    <citation type="submission" date="2017-04" db="EMBL/GenBank/DDBJ databases">
        <title>Unexpected and diverse lifestyles within the genus Limnohabitans.</title>
        <authorList>
            <person name="Kasalicky V."/>
            <person name="Mehrshad M."/>
            <person name="Andrei S.-A."/>
            <person name="Salcher M."/>
            <person name="Kratochvilova H."/>
            <person name="Simek K."/>
            <person name="Ghai R."/>
        </authorList>
    </citation>
    <scope>NUCLEOTIDE SEQUENCE [LARGE SCALE GENOMIC DNA]</scope>
    <source>
        <strain evidence="10 11">MWH-C5</strain>
    </source>
</reference>
<dbReference type="PANTHER" id="PTHR48111:SF1">
    <property type="entry name" value="TWO-COMPONENT RESPONSE REGULATOR ORR33"/>
    <property type="match status" value="1"/>
</dbReference>
<dbReference type="SUPFAM" id="SSF52172">
    <property type="entry name" value="CheY-like"/>
    <property type="match status" value="1"/>
</dbReference>
<dbReference type="GO" id="GO:0000156">
    <property type="term" value="F:phosphorelay response regulator activity"/>
    <property type="evidence" value="ECO:0007669"/>
    <property type="project" value="TreeGrafter"/>
</dbReference>
<evidence type="ECO:0000259" key="9">
    <source>
        <dbReference type="PROSITE" id="PS51755"/>
    </source>
</evidence>
<evidence type="ECO:0000256" key="2">
    <source>
        <dbReference type="ARBA" id="ARBA00023012"/>
    </source>
</evidence>
<keyword evidence="3" id="KW-0805">Transcription regulation</keyword>
<dbReference type="InterPro" id="IPR039420">
    <property type="entry name" value="WalR-like"/>
</dbReference>
<dbReference type="PROSITE" id="PS51755">
    <property type="entry name" value="OMPR_PHOB"/>
    <property type="match status" value="1"/>
</dbReference>
<keyword evidence="1 6" id="KW-0597">Phosphoprotein</keyword>
<keyword evidence="2" id="KW-0902">Two-component regulatory system</keyword>
<dbReference type="InterPro" id="IPR001789">
    <property type="entry name" value="Sig_transdc_resp-reg_receiver"/>
</dbReference>
<dbReference type="RefSeq" id="WP_108401430.1">
    <property type="nucleotide sequence ID" value="NZ_NESP01000001.1"/>
</dbReference>
<dbReference type="SUPFAM" id="SSF46894">
    <property type="entry name" value="C-terminal effector domain of the bipartite response regulators"/>
    <property type="match status" value="1"/>
</dbReference>
<dbReference type="SMART" id="SM00448">
    <property type="entry name" value="REC"/>
    <property type="match status" value="1"/>
</dbReference>
<evidence type="ECO:0000256" key="7">
    <source>
        <dbReference type="PROSITE-ProRule" id="PRU01091"/>
    </source>
</evidence>
<dbReference type="InterPro" id="IPR036388">
    <property type="entry name" value="WH-like_DNA-bd_sf"/>
</dbReference>
<evidence type="ECO:0000256" key="6">
    <source>
        <dbReference type="PROSITE-ProRule" id="PRU00169"/>
    </source>
</evidence>
<organism evidence="10 11">
    <name type="scientific">Limnohabitans curvus</name>
    <dbReference type="NCBI Taxonomy" id="323423"/>
    <lineage>
        <taxon>Bacteria</taxon>
        <taxon>Pseudomonadati</taxon>
        <taxon>Pseudomonadota</taxon>
        <taxon>Betaproteobacteria</taxon>
        <taxon>Burkholderiales</taxon>
        <taxon>Comamonadaceae</taxon>
        <taxon>Limnohabitans</taxon>
    </lineage>
</organism>
<evidence type="ECO:0008006" key="12">
    <source>
        <dbReference type="Google" id="ProtNLM"/>
    </source>
</evidence>
<keyword evidence="4 7" id="KW-0238">DNA-binding</keyword>
<dbReference type="Gene3D" id="3.40.50.2300">
    <property type="match status" value="1"/>
</dbReference>
<evidence type="ECO:0000256" key="4">
    <source>
        <dbReference type="ARBA" id="ARBA00023125"/>
    </source>
</evidence>
<evidence type="ECO:0000313" key="10">
    <source>
        <dbReference type="EMBL" id="PUE58275.1"/>
    </source>
</evidence>
<dbReference type="AlphaFoldDB" id="A0A315ENF9"/>
<feature type="domain" description="OmpR/PhoB-type" evidence="9">
    <location>
        <begin position="125"/>
        <end position="227"/>
    </location>
</feature>
<dbReference type="Pfam" id="PF00486">
    <property type="entry name" value="Trans_reg_C"/>
    <property type="match status" value="1"/>
</dbReference>
<dbReference type="SMART" id="SM00862">
    <property type="entry name" value="Trans_reg_C"/>
    <property type="match status" value="1"/>
</dbReference>
<dbReference type="PANTHER" id="PTHR48111">
    <property type="entry name" value="REGULATOR OF RPOS"/>
    <property type="match status" value="1"/>
</dbReference>
<accession>A0A315ENF9</accession>
<gene>
    <name evidence="10" type="ORF">B9Z44_00835</name>
</gene>
<feature type="DNA-binding region" description="OmpR/PhoB-type" evidence="7">
    <location>
        <begin position="125"/>
        <end position="227"/>
    </location>
</feature>
<proteinExistence type="predicted"/>
<dbReference type="InterPro" id="IPR016032">
    <property type="entry name" value="Sig_transdc_resp-reg_C-effctor"/>
</dbReference>
<dbReference type="CDD" id="cd00383">
    <property type="entry name" value="trans_reg_C"/>
    <property type="match status" value="1"/>
</dbReference>
<dbReference type="GO" id="GO:0000976">
    <property type="term" value="F:transcription cis-regulatory region binding"/>
    <property type="evidence" value="ECO:0007669"/>
    <property type="project" value="TreeGrafter"/>
</dbReference>
<dbReference type="Proteomes" id="UP000251341">
    <property type="component" value="Unassembled WGS sequence"/>
</dbReference>